<dbReference type="InterPro" id="IPR036291">
    <property type="entry name" value="NAD(P)-bd_dom_sf"/>
</dbReference>
<gene>
    <name evidence="3" type="ORF">TELCIR_03301</name>
</gene>
<dbReference type="GO" id="GO:0005737">
    <property type="term" value="C:cytoplasm"/>
    <property type="evidence" value="ECO:0007669"/>
    <property type="project" value="TreeGrafter"/>
</dbReference>
<dbReference type="InterPro" id="IPR051468">
    <property type="entry name" value="Fungal_SecMetab_SDRs"/>
</dbReference>
<dbReference type="SUPFAM" id="SSF51735">
    <property type="entry name" value="NAD(P)-binding Rossmann-fold domains"/>
    <property type="match status" value="2"/>
</dbReference>
<dbReference type="Pfam" id="PF00106">
    <property type="entry name" value="adh_short"/>
    <property type="match status" value="1"/>
</dbReference>
<evidence type="ECO:0008006" key="5">
    <source>
        <dbReference type="Google" id="ProtNLM"/>
    </source>
</evidence>
<evidence type="ECO:0000256" key="2">
    <source>
        <dbReference type="ARBA" id="ARBA00023002"/>
    </source>
</evidence>
<accession>A0A2G9UWR1</accession>
<organism evidence="3 4">
    <name type="scientific">Teladorsagia circumcincta</name>
    <name type="common">Brown stomach worm</name>
    <name type="synonym">Ostertagia circumcincta</name>
    <dbReference type="NCBI Taxonomy" id="45464"/>
    <lineage>
        <taxon>Eukaryota</taxon>
        <taxon>Metazoa</taxon>
        <taxon>Ecdysozoa</taxon>
        <taxon>Nematoda</taxon>
        <taxon>Chromadorea</taxon>
        <taxon>Rhabditida</taxon>
        <taxon>Rhabditina</taxon>
        <taxon>Rhabditomorpha</taxon>
        <taxon>Strongyloidea</taxon>
        <taxon>Trichostrongylidae</taxon>
        <taxon>Teladorsagia</taxon>
    </lineage>
</organism>
<dbReference type="PANTHER" id="PTHR43544">
    <property type="entry name" value="SHORT-CHAIN DEHYDROGENASE/REDUCTASE"/>
    <property type="match status" value="1"/>
</dbReference>
<evidence type="ECO:0000256" key="1">
    <source>
        <dbReference type="ARBA" id="ARBA00022857"/>
    </source>
</evidence>
<dbReference type="Gene3D" id="3.40.50.720">
    <property type="entry name" value="NAD(P)-binding Rossmann-like Domain"/>
    <property type="match status" value="2"/>
</dbReference>
<sequence>MVYPASVFITGANRGIGLGFVREFLKIPSVKFVIAGARNPDKAEELNAIADKRLKIVKIDIESDQSIKDAYKQSALNQLGKTMAVDLESDKILVAQFCPGWVQTDMGNMGGKVAAITVEESTSALVNAMSKLTKDHNGGYFDRSLRVIPY</sequence>
<protein>
    <recommendedName>
        <fullName evidence="5">Oxidoreductase, short chain dehydrogenase/reductase family protein</fullName>
    </recommendedName>
</protein>
<reference evidence="3 4" key="1">
    <citation type="submission" date="2015-09" db="EMBL/GenBank/DDBJ databases">
        <title>Draft genome of the parasitic nematode Teladorsagia circumcincta isolate WARC Sus (inbred).</title>
        <authorList>
            <person name="Mitreva M."/>
        </authorList>
    </citation>
    <scope>NUCLEOTIDE SEQUENCE [LARGE SCALE GENOMIC DNA]</scope>
    <source>
        <strain evidence="3 4">S</strain>
    </source>
</reference>
<dbReference type="OrthoDB" id="7289984at2759"/>
<keyword evidence="4" id="KW-1185">Reference proteome</keyword>
<name>A0A2G9UWR1_TELCI</name>
<dbReference type="InterPro" id="IPR002347">
    <property type="entry name" value="SDR_fam"/>
</dbReference>
<dbReference type="EMBL" id="KZ345237">
    <property type="protein sequence ID" value="PIO74688.1"/>
    <property type="molecule type" value="Genomic_DNA"/>
</dbReference>
<dbReference type="AlphaFoldDB" id="A0A2G9UWR1"/>
<keyword evidence="1" id="KW-0521">NADP</keyword>
<dbReference type="GO" id="GO:0016491">
    <property type="term" value="F:oxidoreductase activity"/>
    <property type="evidence" value="ECO:0007669"/>
    <property type="project" value="UniProtKB-KW"/>
</dbReference>
<evidence type="ECO:0000313" key="4">
    <source>
        <dbReference type="Proteomes" id="UP000230423"/>
    </source>
</evidence>
<evidence type="ECO:0000313" key="3">
    <source>
        <dbReference type="EMBL" id="PIO74688.1"/>
    </source>
</evidence>
<dbReference type="PANTHER" id="PTHR43544:SF7">
    <property type="entry name" value="NADB-LER2"/>
    <property type="match status" value="1"/>
</dbReference>
<dbReference type="Proteomes" id="UP000230423">
    <property type="component" value="Unassembled WGS sequence"/>
</dbReference>
<keyword evidence="2" id="KW-0560">Oxidoreductase</keyword>
<proteinExistence type="predicted"/>